<keyword evidence="3" id="KW-1185">Reference proteome</keyword>
<accession>A0ABN7NW29</accession>
<feature type="region of interest" description="Disordered" evidence="1">
    <location>
        <begin position="1"/>
        <end position="20"/>
    </location>
</feature>
<evidence type="ECO:0000256" key="1">
    <source>
        <dbReference type="SAM" id="MobiDB-lite"/>
    </source>
</evidence>
<comment type="caution">
    <text evidence="2">The sequence shown here is derived from an EMBL/GenBank/DDBJ whole genome shotgun (WGS) entry which is preliminary data.</text>
</comment>
<evidence type="ECO:0000313" key="2">
    <source>
        <dbReference type="EMBL" id="CAG2059966.1"/>
    </source>
</evidence>
<proteinExistence type="predicted"/>
<evidence type="ECO:0000313" key="3">
    <source>
        <dbReference type="Proteomes" id="UP001153148"/>
    </source>
</evidence>
<sequence>MTRSDTRCPQPRSRFLDLREDPRTRKEGRVLAVSRDDIPKLKVPVGIGVQSGGQWEWGMGFGTLKGNIQYDFGRKNSRNMSSSLFPGGLFNLFEIGTSRQPWWKG</sequence>
<dbReference type="Proteomes" id="UP001153148">
    <property type="component" value="Unassembled WGS sequence"/>
</dbReference>
<organism evidence="2 3">
    <name type="scientific">Timema podura</name>
    <name type="common">Walking stick</name>
    <dbReference type="NCBI Taxonomy" id="61482"/>
    <lineage>
        <taxon>Eukaryota</taxon>
        <taxon>Metazoa</taxon>
        <taxon>Ecdysozoa</taxon>
        <taxon>Arthropoda</taxon>
        <taxon>Hexapoda</taxon>
        <taxon>Insecta</taxon>
        <taxon>Pterygota</taxon>
        <taxon>Neoptera</taxon>
        <taxon>Polyneoptera</taxon>
        <taxon>Phasmatodea</taxon>
        <taxon>Timematodea</taxon>
        <taxon>Timematoidea</taxon>
        <taxon>Timematidae</taxon>
        <taxon>Timema</taxon>
    </lineage>
</organism>
<reference evidence="2" key="1">
    <citation type="submission" date="2021-03" db="EMBL/GenBank/DDBJ databases">
        <authorList>
            <person name="Tran Van P."/>
        </authorList>
    </citation>
    <scope>NUCLEOTIDE SEQUENCE</scope>
</reference>
<protein>
    <submittedName>
        <fullName evidence="2">Uncharacterized protein</fullName>
    </submittedName>
</protein>
<dbReference type="EMBL" id="CAJPIN010011056">
    <property type="protein sequence ID" value="CAG2059966.1"/>
    <property type="molecule type" value="Genomic_DNA"/>
</dbReference>
<name>A0ABN7NW29_TIMPD</name>
<gene>
    <name evidence="2" type="ORF">TPAB3V08_LOCUS6924</name>
</gene>